<evidence type="ECO:0000313" key="2">
    <source>
        <dbReference type="Proteomes" id="UP000034006"/>
    </source>
</evidence>
<gene>
    <name evidence="1" type="ORF">UW44_C0008G0114</name>
</gene>
<dbReference type="Proteomes" id="UP000034006">
    <property type="component" value="Unassembled WGS sequence"/>
</dbReference>
<protein>
    <submittedName>
        <fullName evidence="1">Uncharacterized protein</fullName>
    </submittedName>
</protein>
<accession>A0A0G1K633</accession>
<proteinExistence type="predicted"/>
<dbReference type="AlphaFoldDB" id="A0A0G1K633"/>
<dbReference type="EMBL" id="LCIH01000008">
    <property type="protein sequence ID" value="KKT51792.1"/>
    <property type="molecule type" value="Genomic_DNA"/>
</dbReference>
<organism evidence="1 2">
    <name type="scientific">Candidatus Collierbacteria bacterium GW2011_GWB2_44_22</name>
    <dbReference type="NCBI Taxonomy" id="1618387"/>
    <lineage>
        <taxon>Bacteria</taxon>
        <taxon>Candidatus Collieribacteriota</taxon>
    </lineage>
</organism>
<reference evidence="1 2" key="1">
    <citation type="journal article" date="2015" name="Nature">
        <title>rRNA introns, odd ribosomes, and small enigmatic genomes across a large radiation of phyla.</title>
        <authorList>
            <person name="Brown C.T."/>
            <person name="Hug L.A."/>
            <person name="Thomas B.C."/>
            <person name="Sharon I."/>
            <person name="Castelle C.J."/>
            <person name="Singh A."/>
            <person name="Wilkins M.J."/>
            <person name="Williams K.H."/>
            <person name="Banfield J.F."/>
        </authorList>
    </citation>
    <scope>NUCLEOTIDE SEQUENCE [LARGE SCALE GENOMIC DNA]</scope>
</reference>
<name>A0A0G1K633_9BACT</name>
<evidence type="ECO:0000313" key="1">
    <source>
        <dbReference type="EMBL" id="KKT51792.1"/>
    </source>
</evidence>
<sequence>MAKISIPQKAVPLWRQVLRSPVTIPQWETNRRDSDVRALMDLDLITLKLDSYPMCTVDLRDTSLRLNKDQLSVLMGLSSCGMCRADFVAWAGLVGVEKPLEVLKSLVELDVVLITTKSGLVHFELR</sequence>
<comment type="caution">
    <text evidence="1">The sequence shown here is derived from an EMBL/GenBank/DDBJ whole genome shotgun (WGS) entry which is preliminary data.</text>
</comment>